<evidence type="ECO:0000313" key="2">
    <source>
        <dbReference type="Proteomes" id="UP001492380"/>
    </source>
</evidence>
<comment type="caution">
    <text evidence="1">The sequence shown here is derived from an EMBL/GenBank/DDBJ whole genome shotgun (WGS) entry which is preliminary data.</text>
</comment>
<reference evidence="1 2" key="1">
    <citation type="submission" date="2024-04" db="EMBL/GenBank/DDBJ databases">
        <title>Phyllosticta paracitricarpa is synonymous to the EU quarantine fungus P. citricarpa based on phylogenomic analyses.</title>
        <authorList>
            <consortium name="Lawrence Berkeley National Laboratory"/>
            <person name="Van Ingen-Buijs V.A."/>
            <person name="Van Westerhoven A.C."/>
            <person name="Haridas S."/>
            <person name="Skiadas P."/>
            <person name="Martin F."/>
            <person name="Groenewald J.Z."/>
            <person name="Crous P.W."/>
            <person name="Seidl M.F."/>
        </authorList>
    </citation>
    <scope>NUCLEOTIDE SEQUENCE [LARGE SCALE GENOMIC DNA]</scope>
    <source>
        <strain evidence="1 2">CBS 123374</strain>
    </source>
</reference>
<keyword evidence="2" id="KW-1185">Reference proteome</keyword>
<evidence type="ECO:0000313" key="1">
    <source>
        <dbReference type="EMBL" id="KAK8224881.1"/>
    </source>
</evidence>
<protein>
    <submittedName>
        <fullName evidence="1">Uncharacterized protein</fullName>
    </submittedName>
</protein>
<gene>
    <name evidence="1" type="ORF">HDK90DRAFT_470286</name>
</gene>
<dbReference type="EMBL" id="JBBWRZ010000012">
    <property type="protein sequence ID" value="KAK8224881.1"/>
    <property type="molecule type" value="Genomic_DNA"/>
</dbReference>
<organism evidence="1 2">
    <name type="scientific">Phyllosticta capitalensis</name>
    <dbReference type="NCBI Taxonomy" id="121624"/>
    <lineage>
        <taxon>Eukaryota</taxon>
        <taxon>Fungi</taxon>
        <taxon>Dikarya</taxon>
        <taxon>Ascomycota</taxon>
        <taxon>Pezizomycotina</taxon>
        <taxon>Dothideomycetes</taxon>
        <taxon>Dothideomycetes incertae sedis</taxon>
        <taxon>Botryosphaeriales</taxon>
        <taxon>Phyllostictaceae</taxon>
        <taxon>Phyllosticta</taxon>
    </lineage>
</organism>
<sequence length="114" mass="13468">MATFTSTDYEARRKNAKIFEDLAWRFYKKWQSRPSFTKDEEKELDSVIEELRLLALETKPLSYSVCKRIVKEIRDCVNKASDIFVAGGNGHKNYFKMVMFNIRMEVKSMVDQEP</sequence>
<name>A0ABR1YD06_9PEZI</name>
<dbReference type="Proteomes" id="UP001492380">
    <property type="component" value="Unassembled WGS sequence"/>
</dbReference>
<accession>A0ABR1YD06</accession>
<proteinExistence type="predicted"/>